<keyword evidence="3" id="KW-0862">Zinc</keyword>
<feature type="region of interest" description="Disordered" evidence="5">
    <location>
        <begin position="1"/>
        <end position="83"/>
    </location>
</feature>
<name>A0AAD6S245_9AGAR</name>
<keyword evidence="2 4" id="KW-0863">Zinc-finger</keyword>
<feature type="domain" description="C2H2-type" evidence="6">
    <location>
        <begin position="140"/>
        <end position="164"/>
    </location>
</feature>
<dbReference type="GO" id="GO:0000981">
    <property type="term" value="F:DNA-binding transcription factor activity, RNA polymerase II-specific"/>
    <property type="evidence" value="ECO:0007669"/>
    <property type="project" value="TreeGrafter"/>
</dbReference>
<feature type="domain" description="C2H2-type" evidence="6">
    <location>
        <begin position="80"/>
        <end position="109"/>
    </location>
</feature>
<comment type="caution">
    <text evidence="7">The sequence shown here is derived from an EMBL/GenBank/DDBJ whole genome shotgun (WGS) entry which is preliminary data.</text>
</comment>
<dbReference type="InterPro" id="IPR036236">
    <property type="entry name" value="Znf_C2H2_sf"/>
</dbReference>
<dbReference type="InterPro" id="IPR013087">
    <property type="entry name" value="Znf_C2H2_type"/>
</dbReference>
<keyword evidence="1" id="KW-0479">Metal-binding</keyword>
<dbReference type="AlphaFoldDB" id="A0AAD6S245"/>
<evidence type="ECO:0000259" key="6">
    <source>
        <dbReference type="PROSITE" id="PS50157"/>
    </source>
</evidence>
<dbReference type="Gene3D" id="3.30.160.60">
    <property type="entry name" value="Classic Zinc Finger"/>
    <property type="match status" value="3"/>
</dbReference>
<evidence type="ECO:0000313" key="8">
    <source>
        <dbReference type="Proteomes" id="UP001218188"/>
    </source>
</evidence>
<gene>
    <name evidence="7" type="ORF">C8F04DRAFT_976460</name>
</gene>
<dbReference type="GO" id="GO:0000978">
    <property type="term" value="F:RNA polymerase II cis-regulatory region sequence-specific DNA binding"/>
    <property type="evidence" value="ECO:0007669"/>
    <property type="project" value="TreeGrafter"/>
</dbReference>
<dbReference type="PANTHER" id="PTHR23235:SF120">
    <property type="entry name" value="KRUPPEL-LIKE FACTOR 15"/>
    <property type="match status" value="1"/>
</dbReference>
<dbReference type="Proteomes" id="UP001218188">
    <property type="component" value="Unassembled WGS sequence"/>
</dbReference>
<dbReference type="PROSITE" id="PS00028">
    <property type="entry name" value="ZINC_FINGER_C2H2_1"/>
    <property type="match status" value="2"/>
</dbReference>
<evidence type="ECO:0000256" key="2">
    <source>
        <dbReference type="ARBA" id="ARBA00022771"/>
    </source>
</evidence>
<dbReference type="PROSITE" id="PS50157">
    <property type="entry name" value="ZINC_FINGER_C2H2_2"/>
    <property type="match status" value="3"/>
</dbReference>
<evidence type="ECO:0000313" key="7">
    <source>
        <dbReference type="EMBL" id="KAJ7018911.1"/>
    </source>
</evidence>
<organism evidence="7 8">
    <name type="scientific">Mycena alexandri</name>
    <dbReference type="NCBI Taxonomy" id="1745969"/>
    <lineage>
        <taxon>Eukaryota</taxon>
        <taxon>Fungi</taxon>
        <taxon>Dikarya</taxon>
        <taxon>Basidiomycota</taxon>
        <taxon>Agaricomycotina</taxon>
        <taxon>Agaricomycetes</taxon>
        <taxon>Agaricomycetidae</taxon>
        <taxon>Agaricales</taxon>
        <taxon>Marasmiineae</taxon>
        <taxon>Mycenaceae</taxon>
        <taxon>Mycena</taxon>
    </lineage>
</organism>
<evidence type="ECO:0000256" key="3">
    <source>
        <dbReference type="ARBA" id="ARBA00022833"/>
    </source>
</evidence>
<sequence>MSGYRRYSVGASSEASIYSGAGSDSQYSPYTSPSVSPQVHSTELPEDSGVYGSVAVPKPSVTSERTKEASNTRRKQPARHSCPVPGCGSTFTRRINLKGHLRSHNNERPFACTWAGCDKAFARQHDCRRHEQRHAQYREFTCEVCNKQFARMDALSRHLRSDLGIECQQVVEANRRLTDFPTRSIPEDTGGEWVHAEMFRAPRSEHPTTTTAIEGLSLWTSSYSGSVTL</sequence>
<dbReference type="SUPFAM" id="SSF57667">
    <property type="entry name" value="beta-beta-alpha zinc fingers"/>
    <property type="match status" value="1"/>
</dbReference>
<keyword evidence="8" id="KW-1185">Reference proteome</keyword>
<dbReference type="GO" id="GO:0008270">
    <property type="term" value="F:zinc ion binding"/>
    <property type="evidence" value="ECO:0007669"/>
    <property type="project" value="UniProtKB-KW"/>
</dbReference>
<dbReference type="Pfam" id="PF00096">
    <property type="entry name" value="zf-C2H2"/>
    <property type="match status" value="1"/>
</dbReference>
<accession>A0AAD6S245</accession>
<reference evidence="7" key="1">
    <citation type="submission" date="2023-03" db="EMBL/GenBank/DDBJ databases">
        <title>Massive genome expansion in bonnet fungi (Mycena s.s.) driven by repeated elements and novel gene families across ecological guilds.</title>
        <authorList>
            <consortium name="Lawrence Berkeley National Laboratory"/>
            <person name="Harder C.B."/>
            <person name="Miyauchi S."/>
            <person name="Viragh M."/>
            <person name="Kuo A."/>
            <person name="Thoen E."/>
            <person name="Andreopoulos B."/>
            <person name="Lu D."/>
            <person name="Skrede I."/>
            <person name="Drula E."/>
            <person name="Henrissat B."/>
            <person name="Morin E."/>
            <person name="Kohler A."/>
            <person name="Barry K."/>
            <person name="LaButti K."/>
            <person name="Morin E."/>
            <person name="Salamov A."/>
            <person name="Lipzen A."/>
            <person name="Mereny Z."/>
            <person name="Hegedus B."/>
            <person name="Baldrian P."/>
            <person name="Stursova M."/>
            <person name="Weitz H."/>
            <person name="Taylor A."/>
            <person name="Grigoriev I.V."/>
            <person name="Nagy L.G."/>
            <person name="Martin F."/>
            <person name="Kauserud H."/>
        </authorList>
    </citation>
    <scope>NUCLEOTIDE SEQUENCE</scope>
    <source>
        <strain evidence="7">CBHHK200</strain>
    </source>
</reference>
<evidence type="ECO:0000256" key="1">
    <source>
        <dbReference type="ARBA" id="ARBA00022723"/>
    </source>
</evidence>
<dbReference type="Pfam" id="PF12874">
    <property type="entry name" value="zf-met"/>
    <property type="match status" value="1"/>
</dbReference>
<evidence type="ECO:0000256" key="5">
    <source>
        <dbReference type="SAM" id="MobiDB-lite"/>
    </source>
</evidence>
<feature type="compositionally biased region" description="Polar residues" evidence="5">
    <location>
        <begin position="10"/>
        <end position="41"/>
    </location>
</feature>
<dbReference type="FunFam" id="3.30.160.60:FF:000007">
    <property type="entry name" value="Basic krueppel-like factor 3"/>
    <property type="match status" value="1"/>
</dbReference>
<protein>
    <recommendedName>
        <fullName evidence="6">C2H2-type domain-containing protein</fullName>
    </recommendedName>
</protein>
<dbReference type="EMBL" id="JARJCM010000316">
    <property type="protein sequence ID" value="KAJ7018911.1"/>
    <property type="molecule type" value="Genomic_DNA"/>
</dbReference>
<dbReference type="SMART" id="SM00355">
    <property type="entry name" value="ZnF_C2H2"/>
    <property type="match status" value="3"/>
</dbReference>
<proteinExistence type="predicted"/>
<evidence type="ECO:0000256" key="4">
    <source>
        <dbReference type="PROSITE-ProRule" id="PRU00042"/>
    </source>
</evidence>
<feature type="domain" description="C2H2-type" evidence="6">
    <location>
        <begin position="110"/>
        <end position="139"/>
    </location>
</feature>
<dbReference type="PANTHER" id="PTHR23235">
    <property type="entry name" value="KRUEPPEL-LIKE TRANSCRIPTION FACTOR"/>
    <property type="match status" value="1"/>
</dbReference>